<dbReference type="AlphaFoldDB" id="A0A9N7U7X0"/>
<evidence type="ECO:0000313" key="2">
    <source>
        <dbReference type="EMBL" id="CAB1426201.1"/>
    </source>
</evidence>
<name>A0A9N7U7X0_PLEPL</name>
<dbReference type="Proteomes" id="UP001153269">
    <property type="component" value="Unassembled WGS sequence"/>
</dbReference>
<feature type="region of interest" description="Disordered" evidence="1">
    <location>
        <begin position="1"/>
        <end position="22"/>
    </location>
</feature>
<comment type="caution">
    <text evidence="2">The sequence shown here is derived from an EMBL/GenBank/DDBJ whole genome shotgun (WGS) entry which is preliminary data.</text>
</comment>
<evidence type="ECO:0000313" key="3">
    <source>
        <dbReference type="Proteomes" id="UP001153269"/>
    </source>
</evidence>
<accession>A0A9N7U7X0</accession>
<dbReference type="EMBL" id="CADEAL010000868">
    <property type="protein sequence ID" value="CAB1426201.1"/>
    <property type="molecule type" value="Genomic_DNA"/>
</dbReference>
<proteinExistence type="predicted"/>
<organism evidence="2 3">
    <name type="scientific">Pleuronectes platessa</name>
    <name type="common">European plaice</name>
    <dbReference type="NCBI Taxonomy" id="8262"/>
    <lineage>
        <taxon>Eukaryota</taxon>
        <taxon>Metazoa</taxon>
        <taxon>Chordata</taxon>
        <taxon>Craniata</taxon>
        <taxon>Vertebrata</taxon>
        <taxon>Euteleostomi</taxon>
        <taxon>Actinopterygii</taxon>
        <taxon>Neopterygii</taxon>
        <taxon>Teleostei</taxon>
        <taxon>Neoteleostei</taxon>
        <taxon>Acanthomorphata</taxon>
        <taxon>Carangaria</taxon>
        <taxon>Pleuronectiformes</taxon>
        <taxon>Pleuronectoidei</taxon>
        <taxon>Pleuronectidae</taxon>
        <taxon>Pleuronectes</taxon>
    </lineage>
</organism>
<evidence type="ECO:0000256" key="1">
    <source>
        <dbReference type="SAM" id="MobiDB-lite"/>
    </source>
</evidence>
<gene>
    <name evidence="2" type="ORF">PLEPLA_LOCUS14136</name>
</gene>
<reference evidence="2" key="1">
    <citation type="submission" date="2020-03" db="EMBL/GenBank/DDBJ databases">
        <authorList>
            <person name="Weist P."/>
        </authorList>
    </citation>
    <scope>NUCLEOTIDE SEQUENCE</scope>
</reference>
<keyword evidence="3" id="KW-1185">Reference proteome</keyword>
<protein>
    <submittedName>
        <fullName evidence="2">Uncharacterized protein</fullName>
    </submittedName>
</protein>
<sequence>MAAGGGVLGGTNPETAALAPLGPDMNERVRVTSKINAEGPNHIEVRQSHSRPSLNPSVEKQLTLTLNAYGNSNRSALSHLSSPYAIQWRDTGLWCSCSEGTTKPGHPVSGRGVGVCDAEAGPSPWNPNTVKTSSVKGCEAGGGPMEPIFCSLHSAPVTSSGLLGGKSGPIKFLFLLSCWSYGATWRLVLITRDQGSGKTVEV</sequence>